<comment type="similarity">
    <text evidence="1">Belongs to the UPF0213 family.</text>
</comment>
<dbReference type="InterPro" id="IPR000305">
    <property type="entry name" value="GIY-YIG_endonuc"/>
</dbReference>
<dbReference type="AlphaFoldDB" id="A0A2M7TG85"/>
<proteinExistence type="inferred from homology"/>
<dbReference type="PANTHER" id="PTHR34477:SF1">
    <property type="entry name" value="UPF0213 PROTEIN YHBQ"/>
    <property type="match status" value="1"/>
</dbReference>
<accession>A0A2M7TG85</accession>
<keyword evidence="3" id="KW-0378">Hydrolase</keyword>
<dbReference type="GO" id="GO:0004519">
    <property type="term" value="F:endonuclease activity"/>
    <property type="evidence" value="ECO:0007669"/>
    <property type="project" value="UniProtKB-KW"/>
</dbReference>
<evidence type="ECO:0000259" key="2">
    <source>
        <dbReference type="PROSITE" id="PS50164"/>
    </source>
</evidence>
<dbReference type="InterPro" id="IPR050190">
    <property type="entry name" value="UPF0213_domain"/>
</dbReference>
<dbReference type="Proteomes" id="UP000230553">
    <property type="component" value="Unassembled WGS sequence"/>
</dbReference>
<evidence type="ECO:0000256" key="1">
    <source>
        <dbReference type="ARBA" id="ARBA00007435"/>
    </source>
</evidence>
<evidence type="ECO:0000313" key="3">
    <source>
        <dbReference type="EMBL" id="PIZ44994.1"/>
    </source>
</evidence>
<sequence>MYFVYILRSRKDNNVYIGITSDIERRLKQHNSGKNLSTKYRTPFDLIYSEKTENRVDARNREKYFKSGVGREWIRDNMRP</sequence>
<dbReference type="EMBL" id="PFNM01000026">
    <property type="protein sequence ID" value="PIZ44994.1"/>
    <property type="molecule type" value="Genomic_DNA"/>
</dbReference>
<dbReference type="InterPro" id="IPR035901">
    <property type="entry name" value="GIY-YIG_endonuc_sf"/>
</dbReference>
<dbReference type="SUPFAM" id="SSF82771">
    <property type="entry name" value="GIY-YIG endonuclease"/>
    <property type="match status" value="1"/>
</dbReference>
<dbReference type="PANTHER" id="PTHR34477">
    <property type="entry name" value="UPF0213 PROTEIN YHBQ"/>
    <property type="match status" value="1"/>
</dbReference>
<dbReference type="Gene3D" id="3.40.1440.10">
    <property type="entry name" value="GIY-YIG endonuclease"/>
    <property type="match status" value="1"/>
</dbReference>
<evidence type="ECO:0000313" key="4">
    <source>
        <dbReference type="Proteomes" id="UP000230553"/>
    </source>
</evidence>
<name>A0A2M7TG85_9BACT</name>
<dbReference type="CDD" id="cd10449">
    <property type="entry name" value="GIY-YIG_SLX1_like"/>
    <property type="match status" value="1"/>
</dbReference>
<organism evidence="3 4">
    <name type="scientific">Candidatus Wolfebacteria bacterium CG_4_10_14_0_2_um_filter_39_18</name>
    <dbReference type="NCBI Taxonomy" id="1975061"/>
    <lineage>
        <taxon>Bacteria</taxon>
        <taxon>Candidatus Wolfeibacteriota</taxon>
    </lineage>
</organism>
<dbReference type="Pfam" id="PF01541">
    <property type="entry name" value="GIY-YIG"/>
    <property type="match status" value="1"/>
</dbReference>
<feature type="domain" description="GIY-YIG" evidence="2">
    <location>
        <begin position="1"/>
        <end position="75"/>
    </location>
</feature>
<keyword evidence="3" id="KW-0255">Endonuclease</keyword>
<comment type="caution">
    <text evidence="3">The sequence shown here is derived from an EMBL/GenBank/DDBJ whole genome shotgun (WGS) entry which is preliminary data.</text>
</comment>
<keyword evidence="3" id="KW-0540">Nuclease</keyword>
<dbReference type="PROSITE" id="PS50164">
    <property type="entry name" value="GIY_YIG"/>
    <property type="match status" value="1"/>
</dbReference>
<gene>
    <name evidence="3" type="ORF">COY31_01270</name>
</gene>
<reference evidence="4" key="1">
    <citation type="submission" date="2017-09" db="EMBL/GenBank/DDBJ databases">
        <title>Depth-based differentiation of microbial function through sediment-hosted aquifers and enrichment of novel symbionts in the deep terrestrial subsurface.</title>
        <authorList>
            <person name="Probst A.J."/>
            <person name="Ladd B."/>
            <person name="Jarett J.K."/>
            <person name="Geller-Mcgrath D.E."/>
            <person name="Sieber C.M.K."/>
            <person name="Emerson J.B."/>
            <person name="Anantharaman K."/>
            <person name="Thomas B.C."/>
            <person name="Malmstrom R."/>
            <person name="Stieglmeier M."/>
            <person name="Klingl A."/>
            <person name="Woyke T."/>
            <person name="Ryan C.M."/>
            <person name="Banfield J.F."/>
        </authorList>
    </citation>
    <scope>NUCLEOTIDE SEQUENCE [LARGE SCALE GENOMIC DNA]</scope>
</reference>
<protein>
    <submittedName>
        <fullName evidence="3">Endonuclease</fullName>
    </submittedName>
</protein>